<dbReference type="RefSeq" id="WP_071876186.1">
    <property type="nucleotide sequence ID" value="NZ_JXLC01000001.1"/>
</dbReference>
<evidence type="ECO:0000256" key="2">
    <source>
        <dbReference type="ARBA" id="ARBA00010199"/>
    </source>
</evidence>
<proteinExistence type="inferred from homology"/>
<keyword evidence="6" id="KW-1133">Transmembrane helix</keyword>
<dbReference type="PANTHER" id="PTHR43298">
    <property type="entry name" value="MULTIDRUG RESISTANCE PROTEIN NORM-RELATED"/>
    <property type="match status" value="1"/>
</dbReference>
<dbReference type="AlphaFoldDB" id="A0A0S3KDU8"/>
<evidence type="ECO:0000313" key="7">
    <source>
        <dbReference type="EMBL" id="ALS02493.1"/>
    </source>
</evidence>
<organism evidence="8 10">
    <name type="scientific">Enterococcus silesiacus</name>
    <dbReference type="NCBI Taxonomy" id="332949"/>
    <lineage>
        <taxon>Bacteria</taxon>
        <taxon>Bacillati</taxon>
        <taxon>Bacillota</taxon>
        <taxon>Bacilli</taxon>
        <taxon>Lactobacillales</taxon>
        <taxon>Enterococcaceae</taxon>
        <taxon>Enterococcus</taxon>
    </lineage>
</organism>
<feature type="transmembrane region" description="Helical" evidence="6">
    <location>
        <begin position="161"/>
        <end position="182"/>
    </location>
</feature>
<feature type="transmembrane region" description="Helical" evidence="6">
    <location>
        <begin position="132"/>
        <end position="154"/>
    </location>
</feature>
<dbReference type="Proteomes" id="UP000183039">
    <property type="component" value="Unassembled WGS sequence"/>
</dbReference>
<feature type="transmembrane region" description="Helical" evidence="6">
    <location>
        <begin position="194"/>
        <end position="216"/>
    </location>
</feature>
<evidence type="ECO:0000313" key="8">
    <source>
        <dbReference type="EMBL" id="OJG93597.1"/>
    </source>
</evidence>
<sequence length="441" mass="49241">MKKKANLSLTKELSSFSLPLLASSLLQLLIGQISFAIVSRLSSSTLSSVNTIDSLLFSVGGILGVLSVAFNMLGSKALGQKDKKSFYQYISSITVLNTIVGFGVIALIVLFGNTFLHQIYGFTGELQEIASIYLLSMSPYILLTLYSFTLTNILKVEKKTMYIFTISLASSILQLFLSYTFINGLFIFPKMGVVGAGLSLNISMLFTLFVYTFLVKEQIKLAILEKPIYIKNLLKKGLPLLGQEILEGVIFIIVFEAIIARSGKLNLASYALIAQGLTIIKLPTFMFANAVTVFVSEAYGERKAKKIGKITKISFLLSLLGYCLFSFIIYFAKEPFLSFFSTDSAVLNLATEKLPILFLFSISTVGYEISKYSLQSTEHEKYVIKTTFLVNAFCIFGMMMISLQKMLTLDSIFFLYFINFFVLSVFFTKKLKRENHVPKNI</sequence>
<comment type="similarity">
    <text evidence="2">Belongs to the multi antimicrobial extrusion (MATE) (TC 2.A.66.1) family.</text>
</comment>
<evidence type="ECO:0000256" key="3">
    <source>
        <dbReference type="ARBA" id="ARBA00020268"/>
    </source>
</evidence>
<name>A0A0S3KDU8_9ENTE</name>
<evidence type="ECO:0000256" key="5">
    <source>
        <dbReference type="ARBA" id="ARBA00031636"/>
    </source>
</evidence>
<evidence type="ECO:0000256" key="4">
    <source>
        <dbReference type="ARBA" id="ARBA00022448"/>
    </source>
</evidence>
<feature type="transmembrane region" description="Helical" evidence="6">
    <location>
        <begin position="382"/>
        <end position="401"/>
    </location>
</feature>
<evidence type="ECO:0000256" key="6">
    <source>
        <dbReference type="SAM" id="Phobius"/>
    </source>
</evidence>
<dbReference type="PANTHER" id="PTHR43298:SF2">
    <property type="entry name" value="FMN_FAD EXPORTER YEEO-RELATED"/>
    <property type="match status" value="1"/>
</dbReference>
<evidence type="ECO:0000313" key="9">
    <source>
        <dbReference type="Proteomes" id="UP000065511"/>
    </source>
</evidence>
<feature type="transmembrane region" description="Helical" evidence="6">
    <location>
        <begin position="86"/>
        <end position="112"/>
    </location>
</feature>
<feature type="transmembrane region" description="Helical" evidence="6">
    <location>
        <begin position="407"/>
        <end position="427"/>
    </location>
</feature>
<keyword evidence="6" id="KW-0812">Transmembrane</keyword>
<gene>
    <name evidence="7" type="ORF">ATZ33_14225</name>
    <name evidence="8" type="ORF">RV15_GL000199</name>
</gene>
<dbReference type="Proteomes" id="UP000065511">
    <property type="component" value="Chromosome"/>
</dbReference>
<keyword evidence="4" id="KW-0813">Transport</keyword>
<keyword evidence="9" id="KW-1185">Reference proteome</keyword>
<dbReference type="OrthoDB" id="2195302at2"/>
<keyword evidence="6" id="KW-0472">Membrane</keyword>
<feature type="transmembrane region" description="Helical" evidence="6">
    <location>
        <begin position="315"/>
        <end position="333"/>
    </location>
</feature>
<reference evidence="7 9" key="2">
    <citation type="submission" date="2015-12" db="EMBL/GenBank/DDBJ databases">
        <authorList>
            <person name="Lauer A."/>
            <person name="Humrighouse B."/>
            <person name="Loparev V."/>
            <person name="Shewmaker P.L."/>
            <person name="Whitney A.M."/>
            <person name="McLaughlin R.W."/>
        </authorList>
    </citation>
    <scope>NUCLEOTIDE SEQUENCE [LARGE SCALE GENOMIC DNA]</scope>
    <source>
        <strain evidence="7 9">LMG 23085</strain>
    </source>
</reference>
<dbReference type="EMBL" id="JXLC01000001">
    <property type="protein sequence ID" value="OJG93597.1"/>
    <property type="molecule type" value="Genomic_DNA"/>
</dbReference>
<dbReference type="GO" id="GO:0005886">
    <property type="term" value="C:plasma membrane"/>
    <property type="evidence" value="ECO:0007669"/>
    <property type="project" value="TreeGrafter"/>
</dbReference>
<comment type="function">
    <text evidence="1">Multidrug efflux pump.</text>
</comment>
<dbReference type="InterPro" id="IPR050222">
    <property type="entry name" value="MATE_MdtK"/>
</dbReference>
<dbReference type="KEGG" id="ess:ATZ33_14225"/>
<feature type="transmembrane region" description="Helical" evidence="6">
    <location>
        <begin position="353"/>
        <end position="370"/>
    </location>
</feature>
<feature type="transmembrane region" description="Helical" evidence="6">
    <location>
        <begin position="55"/>
        <end position="74"/>
    </location>
</feature>
<dbReference type="Pfam" id="PF01554">
    <property type="entry name" value="MatE"/>
    <property type="match status" value="2"/>
</dbReference>
<reference evidence="8 10" key="1">
    <citation type="submission" date="2014-12" db="EMBL/GenBank/DDBJ databases">
        <title>Draft genome sequences of 29 type strains of Enterococci.</title>
        <authorList>
            <person name="Zhong Z."/>
            <person name="Sun Z."/>
            <person name="Liu W."/>
            <person name="Zhang W."/>
            <person name="Zhang H."/>
        </authorList>
    </citation>
    <scope>NUCLEOTIDE SEQUENCE [LARGE SCALE GENOMIC DNA]</scope>
    <source>
        <strain evidence="8 10">DSM 22801</strain>
    </source>
</reference>
<evidence type="ECO:0000256" key="1">
    <source>
        <dbReference type="ARBA" id="ARBA00003408"/>
    </source>
</evidence>
<protein>
    <recommendedName>
        <fullName evidence="3">Probable multidrug resistance protein NorM</fullName>
    </recommendedName>
    <alternativeName>
        <fullName evidence="5">Multidrug-efflux transporter</fullName>
    </alternativeName>
</protein>
<feature type="transmembrane region" description="Helical" evidence="6">
    <location>
        <begin position="237"/>
        <end position="260"/>
    </location>
</feature>
<dbReference type="InterPro" id="IPR002528">
    <property type="entry name" value="MATE_fam"/>
</dbReference>
<accession>A0A0S3KDU8</accession>
<feature type="transmembrane region" description="Helical" evidence="6">
    <location>
        <begin position="272"/>
        <end position="295"/>
    </location>
</feature>
<dbReference type="GO" id="GO:0042910">
    <property type="term" value="F:xenobiotic transmembrane transporter activity"/>
    <property type="evidence" value="ECO:0007669"/>
    <property type="project" value="InterPro"/>
</dbReference>
<dbReference type="EMBL" id="CP013614">
    <property type="protein sequence ID" value="ALS02493.1"/>
    <property type="molecule type" value="Genomic_DNA"/>
</dbReference>
<dbReference type="GO" id="GO:0015297">
    <property type="term" value="F:antiporter activity"/>
    <property type="evidence" value="ECO:0007669"/>
    <property type="project" value="InterPro"/>
</dbReference>
<evidence type="ECO:0000313" key="10">
    <source>
        <dbReference type="Proteomes" id="UP000183039"/>
    </source>
</evidence>